<evidence type="ECO:0000313" key="4">
    <source>
        <dbReference type="Proteomes" id="UP001523565"/>
    </source>
</evidence>
<gene>
    <name evidence="3" type="ORF">NK118_06390</name>
</gene>
<organism evidence="3 4">
    <name type="scientific">Ohessyouella blattaphilus</name>
    <dbReference type="NCBI Taxonomy" id="2949333"/>
    <lineage>
        <taxon>Bacteria</taxon>
        <taxon>Bacillati</taxon>
        <taxon>Bacillota</taxon>
        <taxon>Clostridia</taxon>
        <taxon>Lachnospirales</taxon>
        <taxon>Lachnospiraceae</taxon>
        <taxon>Ohessyouella</taxon>
    </lineage>
</organism>
<evidence type="ECO:0000256" key="2">
    <source>
        <dbReference type="SAM" id="MobiDB-lite"/>
    </source>
</evidence>
<dbReference type="Proteomes" id="UP001523565">
    <property type="component" value="Unassembled WGS sequence"/>
</dbReference>
<reference evidence="3 4" key="1">
    <citation type="journal article" date="2022" name="Genome Biol. Evol.">
        <title>Host diet, physiology and behaviors set the stage for Lachnospiraceae cladogenesis.</title>
        <authorList>
            <person name="Vera-Ponce De Leon A."/>
            <person name="Schneider M."/>
            <person name="Jahnes B.C."/>
            <person name="Sadowski V."/>
            <person name="Camuy-Velez L.A."/>
            <person name="Duan J."/>
            <person name="Sabree Z.L."/>
        </authorList>
    </citation>
    <scope>NUCLEOTIDE SEQUENCE [LARGE SCALE GENOMIC DNA]</scope>
    <source>
        <strain evidence="3 4">PAL227</strain>
    </source>
</reference>
<comment type="caution">
    <text evidence="3">The sequence shown here is derived from an EMBL/GenBank/DDBJ whole genome shotgun (WGS) entry which is preliminary data.</text>
</comment>
<accession>A0ABT1EGP9</accession>
<evidence type="ECO:0000256" key="1">
    <source>
        <dbReference type="SAM" id="Coils"/>
    </source>
</evidence>
<keyword evidence="1" id="KW-0175">Coiled coil</keyword>
<feature type="region of interest" description="Disordered" evidence="2">
    <location>
        <begin position="334"/>
        <end position="354"/>
    </location>
</feature>
<proteinExistence type="predicted"/>
<evidence type="ECO:0008006" key="5">
    <source>
        <dbReference type="Google" id="ProtNLM"/>
    </source>
</evidence>
<dbReference type="EMBL" id="JAMZFV010000007">
    <property type="protein sequence ID" value="MCP1109874.1"/>
    <property type="molecule type" value="Genomic_DNA"/>
</dbReference>
<feature type="compositionally biased region" description="Low complexity" evidence="2">
    <location>
        <begin position="336"/>
        <end position="354"/>
    </location>
</feature>
<sequence length="451" mass="50052">MRKKLIAIIGLVAIILSLWGCQRTLGNHTGAIEAEFDRIVMEEHELSTFMCEDLKQQVKEQIKEDKEKAENKATTYTIKVKVPDLSKVAMKDVDIELPDSTLGETTSSAYEQEYRDKARQKLEEMITKDKGIDWQNRIIEVTLTKQEEGWKCSLPAPEAQALAGAASQGISDKIYAFLDEDLEYHKLRVAESMDEILAGVFTEQEYLDTIEVEDVSVKEHGFTAKITYKDPEKLYGRIMDAYVEAKSKEGQHIFKEISYESGYSEITAKIGDAIADISDTKEAEFFIEKANEGYSLGYNDQNIMTEAISDKRTAIVKEAVDKINKACVIPEQPRPGTSVLSQSGSGSPISISSSGDVPDKHLTFINESGAEVLKAFVKKGESLSVSLPPGNYRLIQGWGDTWYGNDHAFGPGGTYQESSDIIGVQGGYTYTLTLYNVADGNLGSRGIDYPY</sequence>
<protein>
    <recommendedName>
        <fullName evidence="5">Lipoprotein</fullName>
    </recommendedName>
</protein>
<keyword evidence="4" id="KW-1185">Reference proteome</keyword>
<dbReference type="RefSeq" id="WP_262068755.1">
    <property type="nucleotide sequence ID" value="NZ_JAMXOC010000007.1"/>
</dbReference>
<evidence type="ECO:0000313" key="3">
    <source>
        <dbReference type="EMBL" id="MCP1109874.1"/>
    </source>
</evidence>
<feature type="coiled-coil region" evidence="1">
    <location>
        <begin position="51"/>
        <end position="79"/>
    </location>
</feature>
<name>A0ABT1EGP9_9FIRM</name>